<dbReference type="PANTHER" id="PTHR43537:SF50">
    <property type="entry name" value="TRANSCRIPTIONAL REGULATORY PROTEIN"/>
    <property type="match status" value="1"/>
</dbReference>
<dbReference type="Pfam" id="PF00392">
    <property type="entry name" value="GntR"/>
    <property type="match status" value="1"/>
</dbReference>
<dbReference type="PROSITE" id="PS50949">
    <property type="entry name" value="HTH_GNTR"/>
    <property type="match status" value="1"/>
</dbReference>
<dbReference type="SMART" id="SM00345">
    <property type="entry name" value="HTH_GNTR"/>
    <property type="match status" value="1"/>
</dbReference>
<protein>
    <submittedName>
        <fullName evidence="5">HTH-type transcriptional repressor RspR</fullName>
    </submittedName>
</protein>
<dbReference type="PRINTS" id="PR00035">
    <property type="entry name" value="HTHGNTR"/>
</dbReference>
<dbReference type="SUPFAM" id="SSF48008">
    <property type="entry name" value="GntR ligand-binding domain-like"/>
    <property type="match status" value="1"/>
</dbReference>
<name>A0ABN9JJ03_9RALS</name>
<reference evidence="5 6" key="1">
    <citation type="submission" date="2023-07" db="EMBL/GenBank/DDBJ databases">
        <authorList>
            <person name="Peeters C."/>
        </authorList>
    </citation>
    <scope>NUCLEOTIDE SEQUENCE [LARGE SCALE GENOMIC DNA]</scope>
    <source>
        <strain evidence="5 6">LMG 18101</strain>
    </source>
</reference>
<dbReference type="InterPro" id="IPR036388">
    <property type="entry name" value="WH-like_DNA-bd_sf"/>
</dbReference>
<dbReference type="Proteomes" id="UP001189757">
    <property type="component" value="Unassembled WGS sequence"/>
</dbReference>
<dbReference type="InterPro" id="IPR036390">
    <property type="entry name" value="WH_DNA-bd_sf"/>
</dbReference>
<evidence type="ECO:0000259" key="4">
    <source>
        <dbReference type="PROSITE" id="PS50949"/>
    </source>
</evidence>
<dbReference type="InterPro" id="IPR000524">
    <property type="entry name" value="Tscrpt_reg_HTH_GntR"/>
</dbReference>
<evidence type="ECO:0000256" key="2">
    <source>
        <dbReference type="ARBA" id="ARBA00023125"/>
    </source>
</evidence>
<dbReference type="CDD" id="cd07377">
    <property type="entry name" value="WHTH_GntR"/>
    <property type="match status" value="1"/>
</dbReference>
<dbReference type="Gene3D" id="1.10.10.10">
    <property type="entry name" value="Winged helix-like DNA-binding domain superfamily/Winged helix DNA-binding domain"/>
    <property type="match status" value="1"/>
</dbReference>
<evidence type="ECO:0000256" key="1">
    <source>
        <dbReference type="ARBA" id="ARBA00023015"/>
    </source>
</evidence>
<keyword evidence="6" id="KW-1185">Reference proteome</keyword>
<dbReference type="SMART" id="SM00895">
    <property type="entry name" value="FCD"/>
    <property type="match status" value="1"/>
</dbReference>
<dbReference type="InterPro" id="IPR008920">
    <property type="entry name" value="TF_FadR/GntR_C"/>
</dbReference>
<accession>A0ABN9JJ03</accession>
<dbReference type="Gene3D" id="1.20.120.530">
    <property type="entry name" value="GntR ligand-binding domain-like"/>
    <property type="match status" value="1"/>
</dbReference>
<dbReference type="InterPro" id="IPR011711">
    <property type="entry name" value="GntR_C"/>
</dbReference>
<organism evidence="5 6">
    <name type="scientific">Ralstonia flaminis</name>
    <dbReference type="NCBI Taxonomy" id="3058597"/>
    <lineage>
        <taxon>Bacteria</taxon>
        <taxon>Pseudomonadati</taxon>
        <taxon>Pseudomonadota</taxon>
        <taxon>Betaproteobacteria</taxon>
        <taxon>Burkholderiales</taxon>
        <taxon>Burkholderiaceae</taxon>
        <taxon>Ralstonia</taxon>
    </lineage>
</organism>
<dbReference type="PANTHER" id="PTHR43537">
    <property type="entry name" value="TRANSCRIPTIONAL REGULATOR, GNTR FAMILY"/>
    <property type="match status" value="1"/>
</dbReference>
<evidence type="ECO:0000313" key="6">
    <source>
        <dbReference type="Proteomes" id="UP001189757"/>
    </source>
</evidence>
<keyword evidence="3" id="KW-0804">Transcription</keyword>
<dbReference type="Pfam" id="PF07729">
    <property type="entry name" value="FCD"/>
    <property type="match status" value="1"/>
</dbReference>
<sequence>MQDSEEMGVSSSAPALPRLERQRLHDTVVEHLRKFIVEGVLAPGMRLNERELCETLGISRTPLREAFKVLAAEGLLVLSPNRGASVYRMSESEIRETFELMSGLEAFSGELACERITPVELAEIKALHYAMLACRAQNDLPGYYSRNQEIHNRINEAARNSALRNTYDAINRRIMSMRFRSNQHVDKWDRAVHDHEEMIKALEARDGKALAGILRRHLLEKRDAVLQMYLEAEHNAQGARKRA</sequence>
<dbReference type="EMBL" id="CATZLL010000002">
    <property type="protein sequence ID" value="CAJ0810011.1"/>
    <property type="molecule type" value="Genomic_DNA"/>
</dbReference>
<feature type="domain" description="HTH gntR-type" evidence="4">
    <location>
        <begin position="22"/>
        <end position="89"/>
    </location>
</feature>
<gene>
    <name evidence="5" type="primary">rspR_2</name>
    <name evidence="5" type="ORF">LMG18101_00747</name>
</gene>
<evidence type="ECO:0000256" key="3">
    <source>
        <dbReference type="ARBA" id="ARBA00023163"/>
    </source>
</evidence>
<keyword evidence="2" id="KW-0238">DNA-binding</keyword>
<comment type="caution">
    <text evidence="5">The sequence shown here is derived from an EMBL/GenBank/DDBJ whole genome shotgun (WGS) entry which is preliminary data.</text>
</comment>
<dbReference type="SUPFAM" id="SSF46785">
    <property type="entry name" value="Winged helix' DNA-binding domain"/>
    <property type="match status" value="1"/>
</dbReference>
<proteinExistence type="predicted"/>
<dbReference type="RefSeq" id="WP_316680182.1">
    <property type="nucleotide sequence ID" value="NZ_CATZLL010000002.1"/>
</dbReference>
<evidence type="ECO:0000313" key="5">
    <source>
        <dbReference type="EMBL" id="CAJ0810011.1"/>
    </source>
</evidence>
<keyword evidence="1" id="KW-0805">Transcription regulation</keyword>